<keyword evidence="2" id="KW-1185">Reference proteome</keyword>
<evidence type="ECO:0000313" key="1">
    <source>
        <dbReference type="EMBL" id="MER9286946.1"/>
    </source>
</evidence>
<sequence length="142" mass="15357">MGPLPRFVDTSAVVAILSLKGDAGEWSNRISVAPRKITSALVVLEAAMRLSTMLAVELLVAEVAIEAFLRECEIEIVPIDARDAKLAVQAFQTMEEDADIAPNSTWPIACPMHAQRAAALLCSTKATTSRIPIWPRESALFP</sequence>
<comment type="caution">
    <text evidence="1">The sequence shown here is derived from an EMBL/GenBank/DDBJ whole genome shotgun (WGS) entry which is preliminary data.</text>
</comment>
<dbReference type="EMBL" id="JAMYRI010000016">
    <property type="protein sequence ID" value="MER9286946.1"/>
    <property type="molecule type" value="Genomic_DNA"/>
</dbReference>
<evidence type="ECO:0000313" key="2">
    <source>
        <dbReference type="Proteomes" id="UP001480082"/>
    </source>
</evidence>
<proteinExistence type="predicted"/>
<gene>
    <name evidence="1" type="ORF">NKI81_23800</name>
</gene>
<accession>A0ACC6T4X8</accession>
<dbReference type="Proteomes" id="UP001480082">
    <property type="component" value="Unassembled WGS sequence"/>
</dbReference>
<organism evidence="1 2">
    <name type="scientific">Mesorhizobium australicum</name>
    <dbReference type="NCBI Taxonomy" id="536018"/>
    <lineage>
        <taxon>Bacteria</taxon>
        <taxon>Pseudomonadati</taxon>
        <taxon>Pseudomonadota</taxon>
        <taxon>Alphaproteobacteria</taxon>
        <taxon>Hyphomicrobiales</taxon>
        <taxon>Phyllobacteriaceae</taxon>
        <taxon>Mesorhizobium</taxon>
    </lineage>
</organism>
<reference evidence="1 2" key="1">
    <citation type="journal article" date="2024" name="Proc. Natl. Acad. Sci. U.S.A.">
        <title>The evolutionary genomics of adaptation to stress in wild rhizobium bacteria.</title>
        <authorList>
            <person name="Kehlet-Delgado H."/>
            <person name="Montoya A.P."/>
            <person name="Jensen K.T."/>
            <person name="Wendlandt C.E."/>
            <person name="Dexheimer C."/>
            <person name="Roberts M."/>
            <person name="Torres Martinez L."/>
            <person name="Friesen M.L."/>
            <person name="Griffitts J.S."/>
            <person name="Porter S.S."/>
        </authorList>
    </citation>
    <scope>NUCLEOTIDE SEQUENCE [LARGE SCALE GENOMIC DNA]</scope>
    <source>
        <strain evidence="1 2">M0468</strain>
    </source>
</reference>
<protein>
    <submittedName>
        <fullName evidence="1">Type II toxin-antitoxin system VapC family toxin</fullName>
    </submittedName>
</protein>
<name>A0ACC6T4X8_9HYPH</name>